<dbReference type="AlphaFoldDB" id="A0AAU9JAC6"/>
<feature type="compositionally biased region" description="Basic and acidic residues" evidence="2">
    <location>
        <begin position="184"/>
        <end position="200"/>
    </location>
</feature>
<feature type="region of interest" description="Disordered" evidence="2">
    <location>
        <begin position="838"/>
        <end position="869"/>
    </location>
</feature>
<evidence type="ECO:0000256" key="2">
    <source>
        <dbReference type="SAM" id="MobiDB-lite"/>
    </source>
</evidence>
<sequence>MNEISDEKIKYYAKQQVLEEILKQEDMLNDYEMKNKNSLDLQLKNFIRNKRDELEKRKRDLGLGQFPNNLTSEGSYEDKNVNENERDRRLRLRAEERARRMAGFESIYNEPNSLANPRSNISLMQERFDPEQIYGNLNQSLAKHQGPLRDEIPRERQDYADKIFQEMLNKKPREFWDKNEEFRKPAERIDPRPNRTEIHSARSHSTNDLIFENSLPPSNYNKFDKNQYKQDLLSQISQKQQQKQFPPIEDPAPDPFHAQPASDINKKLKYREELQKQIEENRRRKEEEKKLIQMQDVRYEMKFSDQSQERSIRRQKTIDPNKPSDENPHAERYREFAKHKSIGGEEMYHPKISENSFDNREIQQFSEFPSPRINYSPSPHNQNSFISQQPEINQSLTESYLKEIQEIKQERDKARECMLEMKEMMLKEREKQIENMITMLRIQSPMNPYQAPLAQYPVIQQNPAPLIQPNPVWSRPQTYQADPMNNQRVFAAVSTQLPYYANEAQTPKPDFQSYGPKNDDLIDVNPIQTNYLHILAPQEPEVFESSLRGHSKFVPTDMNWGNLHLYEITQLPKTAEIVEKSSKIPEIPNFLPKTSMPNPTFKENPIQNLKNIEANDESLPSNIEFFQLRKSQMEPVKIVIQPKIEENKFEEESIDEAYSEHFESDIESEPYENEIVTPVYEIEMGVPKFGSFEEFSSGLVPNVQETPRAETRRLILDKPKTIDIFNKKSKITQKTLTPKTGSCAFSRLEEARKHANEQESLDLSEEMDKIFEENPKPKLQLNQNFYDEMIDGGEYESSYDSRPGGNYFGYQKNDSSVQDSGLLDIGKLVSEIPIFGFGRADNYEGSSSGLRSGSGQRSLSRRYEEDYDL</sequence>
<evidence type="ECO:0000313" key="4">
    <source>
        <dbReference type="Proteomes" id="UP001162131"/>
    </source>
</evidence>
<dbReference type="EMBL" id="CAJZBQ010000021">
    <property type="protein sequence ID" value="CAG9318673.1"/>
    <property type="molecule type" value="Genomic_DNA"/>
</dbReference>
<accession>A0AAU9JAC6</accession>
<dbReference type="Proteomes" id="UP001162131">
    <property type="component" value="Unassembled WGS sequence"/>
</dbReference>
<protein>
    <submittedName>
        <fullName evidence="3">Uncharacterized protein</fullName>
    </submittedName>
</protein>
<feature type="region of interest" description="Disordered" evidence="2">
    <location>
        <begin position="63"/>
        <end position="85"/>
    </location>
</feature>
<feature type="compositionally biased region" description="Basic and acidic residues" evidence="2">
    <location>
        <begin position="76"/>
        <end position="85"/>
    </location>
</feature>
<feature type="region of interest" description="Disordered" evidence="2">
    <location>
        <begin position="184"/>
        <end position="224"/>
    </location>
</feature>
<keyword evidence="4" id="KW-1185">Reference proteome</keyword>
<reference evidence="3" key="1">
    <citation type="submission" date="2021-09" db="EMBL/GenBank/DDBJ databases">
        <authorList>
            <consortium name="AG Swart"/>
            <person name="Singh M."/>
            <person name="Singh A."/>
            <person name="Seah K."/>
            <person name="Emmerich C."/>
        </authorList>
    </citation>
    <scope>NUCLEOTIDE SEQUENCE</scope>
    <source>
        <strain evidence="3">ATCC30299</strain>
    </source>
</reference>
<feature type="region of interest" description="Disordered" evidence="2">
    <location>
        <begin position="236"/>
        <end position="264"/>
    </location>
</feature>
<proteinExistence type="predicted"/>
<evidence type="ECO:0000313" key="3">
    <source>
        <dbReference type="EMBL" id="CAG9318673.1"/>
    </source>
</evidence>
<evidence type="ECO:0000256" key="1">
    <source>
        <dbReference type="SAM" id="Coils"/>
    </source>
</evidence>
<keyword evidence="1" id="KW-0175">Coiled coil</keyword>
<feature type="compositionally biased region" description="Low complexity" evidence="2">
    <location>
        <begin position="845"/>
        <end position="858"/>
    </location>
</feature>
<comment type="caution">
    <text evidence="3">The sequence shown here is derived from an EMBL/GenBank/DDBJ whole genome shotgun (WGS) entry which is preliminary data.</text>
</comment>
<feature type="region of interest" description="Disordered" evidence="2">
    <location>
        <begin position="299"/>
        <end position="330"/>
    </location>
</feature>
<organism evidence="3 4">
    <name type="scientific">Blepharisma stoltei</name>
    <dbReference type="NCBI Taxonomy" id="1481888"/>
    <lineage>
        <taxon>Eukaryota</taxon>
        <taxon>Sar</taxon>
        <taxon>Alveolata</taxon>
        <taxon>Ciliophora</taxon>
        <taxon>Postciliodesmatophora</taxon>
        <taxon>Heterotrichea</taxon>
        <taxon>Heterotrichida</taxon>
        <taxon>Blepharismidae</taxon>
        <taxon>Blepharisma</taxon>
    </lineage>
</organism>
<gene>
    <name evidence="3" type="ORF">BSTOLATCC_MIC22043</name>
</gene>
<feature type="coiled-coil region" evidence="1">
    <location>
        <begin position="264"/>
        <end position="295"/>
    </location>
</feature>
<name>A0AAU9JAC6_9CILI</name>